<keyword evidence="1" id="KW-0732">Signal</keyword>
<name>A0A3R8TCY2_9BURK</name>
<comment type="caution">
    <text evidence="3">The sequence shown here is derived from an EMBL/GenBank/DDBJ whole genome shotgun (WGS) entry which is preliminary data.</text>
</comment>
<feature type="signal peptide" evidence="1">
    <location>
        <begin position="1"/>
        <end position="42"/>
    </location>
</feature>
<accession>A0A3R8TCY2</accession>
<dbReference type="Proteomes" id="UP000269265">
    <property type="component" value="Unassembled WGS sequence"/>
</dbReference>
<evidence type="ECO:0000256" key="1">
    <source>
        <dbReference type="SAM" id="SignalP"/>
    </source>
</evidence>
<proteinExistence type="predicted"/>
<dbReference type="EMBL" id="RSED01000005">
    <property type="protein sequence ID" value="RRS04852.1"/>
    <property type="molecule type" value="Genomic_DNA"/>
</dbReference>
<organism evidence="3 4">
    <name type="scientific">Aquabacterium soli</name>
    <dbReference type="NCBI Taxonomy" id="2493092"/>
    <lineage>
        <taxon>Bacteria</taxon>
        <taxon>Pseudomonadati</taxon>
        <taxon>Pseudomonadota</taxon>
        <taxon>Betaproteobacteria</taxon>
        <taxon>Burkholderiales</taxon>
        <taxon>Aquabacterium</taxon>
    </lineage>
</organism>
<dbReference type="Pfam" id="PF07589">
    <property type="entry name" value="PEP-CTERM"/>
    <property type="match status" value="1"/>
</dbReference>
<reference evidence="3 4" key="1">
    <citation type="submission" date="2018-12" db="EMBL/GenBank/DDBJ databases">
        <title>The whole draft genome of Aquabacterium sp. SJQ9.</title>
        <authorList>
            <person name="Sun L."/>
            <person name="Gao X."/>
            <person name="Chen W."/>
            <person name="Huang K."/>
        </authorList>
    </citation>
    <scope>NUCLEOTIDE SEQUENCE [LARGE SCALE GENOMIC DNA]</scope>
    <source>
        <strain evidence="3 4">SJQ9</strain>
    </source>
</reference>
<evidence type="ECO:0000313" key="3">
    <source>
        <dbReference type="EMBL" id="RRS04852.1"/>
    </source>
</evidence>
<evidence type="ECO:0000259" key="2">
    <source>
        <dbReference type="Pfam" id="PF07589"/>
    </source>
</evidence>
<gene>
    <name evidence="3" type="ORF">EIP75_07670</name>
</gene>
<keyword evidence="4" id="KW-1185">Reference proteome</keyword>
<feature type="chain" id="PRO_5018726264" evidence="1">
    <location>
        <begin position="43"/>
        <end position="286"/>
    </location>
</feature>
<feature type="domain" description="Ice-binding protein C-terminal" evidence="2">
    <location>
        <begin position="259"/>
        <end position="283"/>
    </location>
</feature>
<evidence type="ECO:0000313" key="4">
    <source>
        <dbReference type="Proteomes" id="UP000269265"/>
    </source>
</evidence>
<sequence>MVKPHSCPLRSPIMTSFSRRGALARRSVVATLAIGLTALAQAQSTQWSTGQVTIDFDPSTFSFTSDSTYTGPQGVSPAYSQVGQGVKLDFGGTLAAFASSYVFFGSDARTGSFNALFNFTPEAGYAITGYTVTYTGGYSVESPASVSLNAQSGPLIFNGNGGSDSFSIDNYQSGSVAPLLAGELSASANVEYIQIFDGYELVYSHDEQVLDHCETEDPFTCYYNTVPVYIQQSIYHTESDLGEGQIYLSTISVQAHVVAVPEPGSLALGLAGLVSVAWWARRRPVA</sequence>
<protein>
    <submittedName>
        <fullName evidence="3">PEP-CTERM sorting domain-containing protein</fullName>
    </submittedName>
</protein>
<dbReference type="AlphaFoldDB" id="A0A3R8TCY2"/>
<dbReference type="InterPro" id="IPR013424">
    <property type="entry name" value="Ice-binding_C"/>
</dbReference>